<sequence length="41" mass="4812">MKFLSSLIKLFQLNSVISTPLIFILNKKGRKNFPPYFIIKL</sequence>
<evidence type="ECO:0000313" key="2">
    <source>
        <dbReference type="Proteomes" id="UP000005392"/>
    </source>
</evidence>
<gene>
    <name evidence="1" type="ORF">HMPREF9094_0922</name>
</gene>
<dbReference type="AlphaFoldDB" id="F9ELW7"/>
<proteinExistence type="predicted"/>
<organism evidence="1 2">
    <name type="scientific">Fusobacterium animalis ATCC 51191</name>
    <dbReference type="NCBI Taxonomy" id="997347"/>
    <lineage>
        <taxon>Bacteria</taxon>
        <taxon>Fusobacteriati</taxon>
        <taxon>Fusobacteriota</taxon>
        <taxon>Fusobacteriia</taxon>
        <taxon>Fusobacteriales</taxon>
        <taxon>Fusobacteriaceae</taxon>
        <taxon>Fusobacterium</taxon>
    </lineage>
</organism>
<comment type="caution">
    <text evidence="1">The sequence shown here is derived from an EMBL/GenBank/DDBJ whole genome shotgun (WGS) entry which is preliminary data.</text>
</comment>
<protein>
    <submittedName>
        <fullName evidence="1">Uncharacterized protein</fullName>
    </submittedName>
</protein>
<dbReference type="HOGENOM" id="CLU_3270483_0_0_0"/>
<evidence type="ECO:0000313" key="1">
    <source>
        <dbReference type="EMBL" id="EGQ80057.1"/>
    </source>
</evidence>
<dbReference type="Proteomes" id="UP000005392">
    <property type="component" value="Unassembled WGS sequence"/>
</dbReference>
<dbReference type="EMBL" id="AFQD01000146">
    <property type="protein sequence ID" value="EGQ80057.1"/>
    <property type="molecule type" value="Genomic_DNA"/>
</dbReference>
<reference evidence="1 2" key="1">
    <citation type="submission" date="2011-05" db="EMBL/GenBank/DDBJ databases">
        <authorList>
            <person name="Muzny D."/>
            <person name="Qin X."/>
            <person name="Deng J."/>
            <person name="Jiang H."/>
            <person name="Liu Y."/>
            <person name="Qu J."/>
            <person name="Song X.-Z."/>
            <person name="Zhang L."/>
            <person name="Thornton R."/>
            <person name="Coyle M."/>
            <person name="Francisco L."/>
            <person name="Jackson L."/>
            <person name="Javaid M."/>
            <person name="Korchina V."/>
            <person name="Kovar C."/>
            <person name="Mata R."/>
            <person name="Mathew T."/>
            <person name="Ngo R."/>
            <person name="Nguyen L."/>
            <person name="Nguyen N."/>
            <person name="Okwuonu G."/>
            <person name="Ongeri F."/>
            <person name="Pham C."/>
            <person name="Simmons D."/>
            <person name="Wilczek-Boney K."/>
            <person name="Hale W."/>
            <person name="Jakkamsetti A."/>
            <person name="Pham P."/>
            <person name="Ruth R."/>
            <person name="San Lucas F."/>
            <person name="Warren J."/>
            <person name="Zhang J."/>
            <person name="Zhao Z."/>
            <person name="Zhou C."/>
            <person name="Zhu D."/>
            <person name="Lee S."/>
            <person name="Bess C."/>
            <person name="Blankenburg K."/>
            <person name="Forbes L."/>
            <person name="Fu Q."/>
            <person name="Gubbala S."/>
            <person name="Hirani K."/>
            <person name="Jayaseelan J.C."/>
            <person name="Lara F."/>
            <person name="Munidasa M."/>
            <person name="Palculict T."/>
            <person name="Patil S."/>
            <person name="Pu L.-L."/>
            <person name="Saada N."/>
            <person name="Tang L."/>
            <person name="Weissenberger G."/>
            <person name="Zhu Y."/>
            <person name="Hemphill L."/>
            <person name="Shang Y."/>
            <person name="Youmans B."/>
            <person name="Ayvaz T."/>
            <person name="Ross M."/>
            <person name="Santibanez J."/>
            <person name="Aqrawi P."/>
            <person name="Gross S."/>
            <person name="Joshi V."/>
            <person name="Fowler G."/>
            <person name="Nazareth L."/>
            <person name="Reid J."/>
            <person name="Worley K."/>
            <person name="Petrosino J."/>
            <person name="Highlander S."/>
            <person name="Gibbs R."/>
        </authorList>
    </citation>
    <scope>NUCLEOTIDE SEQUENCE [LARGE SCALE GENOMIC DNA]</scope>
    <source>
        <strain evidence="1 2">ATCC 51191</strain>
    </source>
</reference>
<keyword evidence="2" id="KW-1185">Reference proteome</keyword>
<accession>F9ELW7</accession>
<name>F9ELW7_9FUSO</name>